<dbReference type="Gene3D" id="2.120.10.10">
    <property type="match status" value="1"/>
</dbReference>
<evidence type="ECO:0000313" key="2">
    <source>
        <dbReference type="EMBL" id="ESS61670.1"/>
    </source>
</evidence>
<dbReference type="AlphaFoldDB" id="V5ALU5"/>
<dbReference type="VEuPathDB" id="TriTrypDB:TCDM_10721"/>
<evidence type="ECO:0000313" key="3">
    <source>
        <dbReference type="Proteomes" id="UP000017861"/>
    </source>
</evidence>
<reference evidence="2 3" key="1">
    <citation type="journal article" date="2014" name="Genome Announc.">
        <title>Trypanosoma cruzi Clone Dm28c Draft Genome Sequence.</title>
        <authorList>
            <person name="Grisard E.C."/>
            <person name="Teixeira S.M."/>
            <person name="de Almeida L.G."/>
            <person name="Stoco P.H."/>
            <person name="Gerber A.L."/>
            <person name="Talavera-Lopez C."/>
            <person name="Lima O.C."/>
            <person name="Andersson B."/>
            <person name="de Vasconcelos A.T."/>
        </authorList>
    </citation>
    <scope>NUCLEOTIDE SEQUENCE [LARGE SCALE GENOMIC DNA]</scope>
    <source>
        <strain evidence="2 3">Dm28c</strain>
    </source>
</reference>
<comment type="caution">
    <text evidence="2">The sequence shown here is derived from an EMBL/GenBank/DDBJ whole genome shotgun (WGS) entry which is preliminary data.</text>
</comment>
<feature type="domain" description="Sialidase" evidence="1">
    <location>
        <begin position="1"/>
        <end position="115"/>
    </location>
</feature>
<sequence length="139" mass="14844">MKGNKVFLLVGSTDVSYVVGNGKEGSLELKLVVGDVANSTGSEPRERIKWGEPKPLLSLITPAASKSKLAEFSPSGGSGVLMEDGTLVFPLMAMNKNQMKLFTRLSIRRMTAKTGCSQRVCLLPTALTPASPNGRENFS</sequence>
<dbReference type="Pfam" id="PF13859">
    <property type="entry name" value="BNR_3"/>
    <property type="match status" value="1"/>
</dbReference>
<accession>V5ALU5</accession>
<dbReference type="InterPro" id="IPR036278">
    <property type="entry name" value="Sialidase_sf"/>
</dbReference>
<dbReference type="EMBL" id="AYLP01000256">
    <property type="protein sequence ID" value="ESS61670.1"/>
    <property type="molecule type" value="Genomic_DNA"/>
</dbReference>
<evidence type="ECO:0000259" key="1">
    <source>
        <dbReference type="Pfam" id="PF13859"/>
    </source>
</evidence>
<dbReference type="InterPro" id="IPR011040">
    <property type="entry name" value="Sialidase"/>
</dbReference>
<dbReference type="SUPFAM" id="SSF50939">
    <property type="entry name" value="Sialidases"/>
    <property type="match status" value="1"/>
</dbReference>
<gene>
    <name evidence="2" type="ORF">TCDM_10721</name>
</gene>
<proteinExistence type="predicted"/>
<organism evidence="2 3">
    <name type="scientific">Trypanosoma cruzi Dm28c</name>
    <dbReference type="NCBI Taxonomy" id="1416333"/>
    <lineage>
        <taxon>Eukaryota</taxon>
        <taxon>Discoba</taxon>
        <taxon>Euglenozoa</taxon>
        <taxon>Kinetoplastea</taxon>
        <taxon>Metakinetoplastina</taxon>
        <taxon>Trypanosomatida</taxon>
        <taxon>Trypanosomatidae</taxon>
        <taxon>Trypanosoma</taxon>
        <taxon>Schizotrypanum</taxon>
    </lineage>
</organism>
<protein>
    <submittedName>
        <fullName evidence="2">Trans-sialidase</fullName>
    </submittedName>
</protein>
<dbReference type="Proteomes" id="UP000017861">
    <property type="component" value="Unassembled WGS sequence"/>
</dbReference>
<name>V5ALU5_TRYCR</name>
<dbReference type="CDD" id="cd15482">
    <property type="entry name" value="Sialidase_non-viral"/>
    <property type="match status" value="1"/>
</dbReference>